<protein>
    <submittedName>
        <fullName evidence="2">Zinc ribbon domain-containing protein</fullName>
    </submittedName>
</protein>
<reference evidence="2" key="1">
    <citation type="journal article" date="2020" name="mSystems">
        <title>Genome- and Community-Level Interaction Insights into Carbon Utilization and Element Cycling Functions of Hydrothermarchaeota in Hydrothermal Sediment.</title>
        <authorList>
            <person name="Zhou Z."/>
            <person name="Liu Y."/>
            <person name="Xu W."/>
            <person name="Pan J."/>
            <person name="Luo Z.H."/>
            <person name="Li M."/>
        </authorList>
    </citation>
    <scope>NUCLEOTIDE SEQUENCE [LARGE SCALE GENOMIC DNA]</scope>
    <source>
        <strain evidence="2">SpSt-1182</strain>
    </source>
</reference>
<evidence type="ECO:0000313" key="2">
    <source>
        <dbReference type="EMBL" id="HDR00542.1"/>
    </source>
</evidence>
<dbReference type="SMART" id="SM00834">
    <property type="entry name" value="CxxC_CXXC_SSSS"/>
    <property type="match status" value="1"/>
</dbReference>
<sequence length="77" mass="8024">MPIYEYKCDCGREVEDLRKASEADAKCICPDCGKPMKRKLSAHSGVRMGGGGGGTCCGRSEPCGAPPCADGACRLPD</sequence>
<accession>A0A7V0T7S0</accession>
<dbReference type="InterPro" id="IPR013429">
    <property type="entry name" value="Regulatory_FmdB_Zinc_ribbon"/>
</dbReference>
<dbReference type="NCBIfam" id="TIGR02605">
    <property type="entry name" value="CxxC_CxxC_SSSS"/>
    <property type="match status" value="1"/>
</dbReference>
<evidence type="ECO:0000259" key="1">
    <source>
        <dbReference type="SMART" id="SM00834"/>
    </source>
</evidence>
<dbReference type="Pfam" id="PF09723">
    <property type="entry name" value="Zn_ribbon_8"/>
    <property type="match status" value="1"/>
</dbReference>
<proteinExistence type="predicted"/>
<feature type="domain" description="Putative regulatory protein FmdB zinc ribbon" evidence="1">
    <location>
        <begin position="1"/>
        <end position="41"/>
    </location>
</feature>
<dbReference type="Proteomes" id="UP000885672">
    <property type="component" value="Unassembled WGS sequence"/>
</dbReference>
<comment type="caution">
    <text evidence="2">The sequence shown here is derived from an EMBL/GenBank/DDBJ whole genome shotgun (WGS) entry which is preliminary data.</text>
</comment>
<dbReference type="EMBL" id="DSBX01000375">
    <property type="protein sequence ID" value="HDR00542.1"/>
    <property type="molecule type" value="Genomic_DNA"/>
</dbReference>
<gene>
    <name evidence="2" type="ORF">ENN51_09715</name>
</gene>
<name>A0A7V0T7S0_UNCW3</name>
<organism evidence="2">
    <name type="scientific">candidate division WOR-3 bacterium</name>
    <dbReference type="NCBI Taxonomy" id="2052148"/>
    <lineage>
        <taxon>Bacteria</taxon>
        <taxon>Bacteria division WOR-3</taxon>
    </lineage>
</organism>
<dbReference type="AlphaFoldDB" id="A0A7V0T7S0"/>